<gene>
    <name evidence="1" type="ORF">KC01_LOCUS3841</name>
</gene>
<reference evidence="1 2" key="1">
    <citation type="submission" date="2024-04" db="EMBL/GenBank/DDBJ databases">
        <authorList>
            <person name="Waldvogel A.-M."/>
            <person name="Schoenle A."/>
        </authorList>
    </citation>
    <scope>NUCLEOTIDE SEQUENCE [LARGE SCALE GENOMIC DNA]</scope>
</reference>
<accession>A0AAV2J8Q5</accession>
<dbReference type="AlphaFoldDB" id="A0AAV2J8Q5"/>
<name>A0AAV2J8Q5_KNICA</name>
<protein>
    <submittedName>
        <fullName evidence="1">Uncharacterized protein</fullName>
    </submittedName>
</protein>
<dbReference type="EMBL" id="OZ035832">
    <property type="protein sequence ID" value="CAL1571749.1"/>
    <property type="molecule type" value="Genomic_DNA"/>
</dbReference>
<keyword evidence="2" id="KW-1185">Reference proteome</keyword>
<dbReference type="Proteomes" id="UP001497482">
    <property type="component" value="Chromosome 10"/>
</dbReference>
<organism evidence="1 2">
    <name type="scientific">Knipowitschia caucasica</name>
    <name type="common">Caucasian dwarf goby</name>
    <name type="synonym">Pomatoschistus caucasicus</name>
    <dbReference type="NCBI Taxonomy" id="637954"/>
    <lineage>
        <taxon>Eukaryota</taxon>
        <taxon>Metazoa</taxon>
        <taxon>Chordata</taxon>
        <taxon>Craniata</taxon>
        <taxon>Vertebrata</taxon>
        <taxon>Euteleostomi</taxon>
        <taxon>Actinopterygii</taxon>
        <taxon>Neopterygii</taxon>
        <taxon>Teleostei</taxon>
        <taxon>Neoteleostei</taxon>
        <taxon>Acanthomorphata</taxon>
        <taxon>Gobiaria</taxon>
        <taxon>Gobiiformes</taxon>
        <taxon>Gobioidei</taxon>
        <taxon>Gobiidae</taxon>
        <taxon>Gobiinae</taxon>
        <taxon>Knipowitschia</taxon>
    </lineage>
</organism>
<evidence type="ECO:0000313" key="2">
    <source>
        <dbReference type="Proteomes" id="UP001497482"/>
    </source>
</evidence>
<sequence length="251" mass="27528">MREGWARRGTQDTYGPAATQVRASSNDCAVRPRPPAFTQASFLVGIYELFITSLFPWLACTNSWTKPAGFITPACPDKETTWAVSQPKALLHPLRSSKLRRAPRCVSDRRCVSSYAAPHAASQTDAASQATPRPTLRLKPTLCLKLRRALRCVSRAASPTLRLSRCVSHAASPTLRLKLRRAPRCVSDRRCVSSYAAPHAASQTDAASQATPRPTLRLKPTLRLSRCVSHAASLRPGPHRLRAKRCVAGNR</sequence>
<evidence type="ECO:0000313" key="1">
    <source>
        <dbReference type="EMBL" id="CAL1571749.1"/>
    </source>
</evidence>
<proteinExistence type="predicted"/>